<protein>
    <submittedName>
        <fullName evidence="9">Na(+)/H(+) antiporter subunit C</fullName>
    </submittedName>
</protein>
<evidence type="ECO:0000313" key="10">
    <source>
        <dbReference type="Proteomes" id="UP000274515"/>
    </source>
</evidence>
<feature type="region of interest" description="Disordered" evidence="7">
    <location>
        <begin position="118"/>
        <end position="143"/>
    </location>
</feature>
<dbReference type="AlphaFoldDB" id="A0A426JI63"/>
<evidence type="ECO:0000256" key="5">
    <source>
        <dbReference type="ARBA" id="ARBA00022989"/>
    </source>
</evidence>
<feature type="compositionally biased region" description="Acidic residues" evidence="7">
    <location>
        <begin position="127"/>
        <end position="143"/>
    </location>
</feature>
<dbReference type="PANTHER" id="PTHR34583">
    <property type="entry name" value="ANTIPORTER SUBUNIT MNHC2-RELATED"/>
    <property type="match status" value="1"/>
</dbReference>
<proteinExistence type="inferred from homology"/>
<dbReference type="NCBIfam" id="NF005929">
    <property type="entry name" value="PRK07946.1"/>
    <property type="match status" value="1"/>
</dbReference>
<evidence type="ECO:0000256" key="3">
    <source>
        <dbReference type="ARBA" id="ARBA00022475"/>
    </source>
</evidence>
<gene>
    <name evidence="9" type="ORF">EIL87_24195</name>
</gene>
<evidence type="ECO:0000256" key="4">
    <source>
        <dbReference type="ARBA" id="ARBA00022692"/>
    </source>
</evidence>
<sequence>MTINLTIAVVIAVLYSVGFYLLMQRSLMRILLGIVVLGHGSNLLLQIAGGPPGRAPMLTTARPEEMTDPLPQAMALTAIVITFALTTFLLALAYRSWSLLGHDEVRDDVEDRRIQRLEKRMETHEDSEADEADRDEPAEEAAR</sequence>
<accession>A0A426JI63</accession>
<organism evidence="9 10">
    <name type="scientific">Saccharopolyspora rhizosphaerae</name>
    <dbReference type="NCBI Taxonomy" id="2492662"/>
    <lineage>
        <taxon>Bacteria</taxon>
        <taxon>Bacillati</taxon>
        <taxon>Actinomycetota</taxon>
        <taxon>Actinomycetes</taxon>
        <taxon>Pseudonocardiales</taxon>
        <taxon>Pseudonocardiaceae</taxon>
        <taxon>Saccharopolyspora</taxon>
    </lineage>
</organism>
<comment type="subcellular location">
    <subcellularLocation>
        <location evidence="1">Cell membrane</location>
        <topology evidence="1">Multi-pass membrane protein</topology>
    </subcellularLocation>
</comment>
<feature type="transmembrane region" description="Helical" evidence="8">
    <location>
        <begin position="30"/>
        <end position="50"/>
    </location>
</feature>
<evidence type="ECO:0000313" key="9">
    <source>
        <dbReference type="EMBL" id="RRO12791.1"/>
    </source>
</evidence>
<name>A0A426JI63_9PSEU</name>
<keyword evidence="10" id="KW-1185">Reference proteome</keyword>
<dbReference type="GO" id="GO:0005886">
    <property type="term" value="C:plasma membrane"/>
    <property type="evidence" value="ECO:0007669"/>
    <property type="project" value="UniProtKB-SubCell"/>
</dbReference>
<reference evidence="9 10" key="1">
    <citation type="submission" date="2018-11" db="EMBL/GenBank/DDBJ databases">
        <title>Saccharopolyspora rhizosphaerae sp. nov., an actinomycete isolated from rhizosphere soil in Thailand.</title>
        <authorList>
            <person name="Intra B."/>
            <person name="Euanorasetr J."/>
            <person name="Take A."/>
            <person name="Inahashi Y."/>
            <person name="Mori M."/>
            <person name="Panbangred W."/>
            <person name="Matsumoto A."/>
        </authorList>
    </citation>
    <scope>NUCLEOTIDE SEQUENCE [LARGE SCALE GENOMIC DNA]</scope>
    <source>
        <strain evidence="9 10">H219</strain>
    </source>
</reference>
<evidence type="ECO:0000256" key="2">
    <source>
        <dbReference type="ARBA" id="ARBA00010388"/>
    </source>
</evidence>
<dbReference type="RefSeq" id="WP_125092887.1">
    <property type="nucleotide sequence ID" value="NZ_RSAA01000035.1"/>
</dbReference>
<feature type="transmembrane region" description="Helical" evidence="8">
    <location>
        <begin position="6"/>
        <end position="23"/>
    </location>
</feature>
<keyword evidence="4 8" id="KW-0812">Transmembrane</keyword>
<evidence type="ECO:0000256" key="1">
    <source>
        <dbReference type="ARBA" id="ARBA00004651"/>
    </source>
</evidence>
<dbReference type="PANTHER" id="PTHR34583:SF2">
    <property type="entry name" value="ANTIPORTER SUBUNIT MNHC2-RELATED"/>
    <property type="match status" value="1"/>
</dbReference>
<keyword evidence="6 8" id="KW-0472">Membrane</keyword>
<dbReference type="EMBL" id="RSAA01000035">
    <property type="protein sequence ID" value="RRO12791.1"/>
    <property type="molecule type" value="Genomic_DNA"/>
</dbReference>
<dbReference type="OrthoDB" id="9799219at2"/>
<keyword evidence="3" id="KW-1003">Cell membrane</keyword>
<dbReference type="InterPro" id="IPR039428">
    <property type="entry name" value="NUOK/Mnh_C1-like"/>
</dbReference>
<comment type="caution">
    <text evidence="9">The sequence shown here is derived from an EMBL/GenBank/DDBJ whole genome shotgun (WGS) entry which is preliminary data.</text>
</comment>
<keyword evidence="5 8" id="KW-1133">Transmembrane helix</keyword>
<evidence type="ECO:0000256" key="8">
    <source>
        <dbReference type="SAM" id="Phobius"/>
    </source>
</evidence>
<evidence type="ECO:0000256" key="6">
    <source>
        <dbReference type="ARBA" id="ARBA00023136"/>
    </source>
</evidence>
<dbReference type="InterPro" id="IPR050601">
    <property type="entry name" value="CPA3_antiporter_subunitC"/>
</dbReference>
<evidence type="ECO:0000256" key="7">
    <source>
        <dbReference type="SAM" id="MobiDB-lite"/>
    </source>
</evidence>
<dbReference type="Gene3D" id="1.10.287.3510">
    <property type="match status" value="1"/>
</dbReference>
<dbReference type="Pfam" id="PF00420">
    <property type="entry name" value="Oxidored_q2"/>
    <property type="match status" value="1"/>
</dbReference>
<comment type="similarity">
    <text evidence="2">Belongs to the CPA3 antiporters (TC 2.A.63) subunit C family.</text>
</comment>
<dbReference type="Proteomes" id="UP000274515">
    <property type="component" value="Unassembled WGS sequence"/>
</dbReference>
<feature type="transmembrane region" description="Helical" evidence="8">
    <location>
        <begin position="70"/>
        <end position="94"/>
    </location>
</feature>